<dbReference type="InterPro" id="IPR001610">
    <property type="entry name" value="PAC"/>
</dbReference>
<keyword evidence="9" id="KW-1185">Reference proteome</keyword>
<dbReference type="Proteomes" id="UP000664545">
    <property type="component" value="Unassembled WGS sequence"/>
</dbReference>
<dbReference type="Pfam" id="PF08447">
    <property type="entry name" value="PAS_3"/>
    <property type="match status" value="1"/>
</dbReference>
<dbReference type="Gene3D" id="3.30.450.20">
    <property type="entry name" value="PAS domain"/>
    <property type="match status" value="2"/>
</dbReference>
<dbReference type="CDD" id="cd00130">
    <property type="entry name" value="PAS"/>
    <property type="match status" value="2"/>
</dbReference>
<dbReference type="RefSeq" id="WP_206580899.1">
    <property type="nucleotide sequence ID" value="NZ_JAFJZZ010000001.1"/>
</dbReference>
<dbReference type="InterPro" id="IPR013655">
    <property type="entry name" value="PAS_fold_3"/>
</dbReference>
<dbReference type="SUPFAM" id="SSF55785">
    <property type="entry name" value="PYP-like sensor domain (PAS domain)"/>
    <property type="match status" value="2"/>
</dbReference>
<dbReference type="Pfam" id="PF00512">
    <property type="entry name" value="HisKA"/>
    <property type="match status" value="1"/>
</dbReference>
<dbReference type="GO" id="GO:0000155">
    <property type="term" value="F:phosphorelay sensor kinase activity"/>
    <property type="evidence" value="ECO:0007669"/>
    <property type="project" value="InterPro"/>
</dbReference>
<dbReference type="NCBIfam" id="TIGR00229">
    <property type="entry name" value="sensory_box"/>
    <property type="match status" value="2"/>
</dbReference>
<proteinExistence type="predicted"/>
<dbReference type="SMART" id="SM00388">
    <property type="entry name" value="HisKA"/>
    <property type="match status" value="1"/>
</dbReference>
<name>A0A939II49_CLOAM</name>
<dbReference type="CDD" id="cd00082">
    <property type="entry name" value="HisKA"/>
    <property type="match status" value="1"/>
</dbReference>
<dbReference type="InterPro" id="IPR000014">
    <property type="entry name" value="PAS"/>
</dbReference>
<accession>A0A939II49</accession>
<feature type="domain" description="PAC" evidence="7">
    <location>
        <begin position="135"/>
        <end position="185"/>
    </location>
</feature>
<keyword evidence="4" id="KW-0808">Transferase</keyword>
<dbReference type="EMBL" id="JAFJZZ010000001">
    <property type="protein sequence ID" value="MBN7772124.1"/>
    <property type="molecule type" value="Genomic_DNA"/>
</dbReference>
<sequence>MKKSRSVVNTIREKHTLQGNVINELNQYDGKQSVENSMSYSSDRKTEGEIKRSEIHYKFLNNLFQTIPCAITHFSCNPMPKMKYCNKAAIVFCGFEDSSGYERLLGVGFNRFIPTEWTNYVNHLFAQALEQTEPIDFEYQMCRVDGSVFWIRGILQKIVTEEESVLQSVYMDITKRKSLLNEQEHTASQLQELVENIPAGIVILEVTDRIRGVYANDGFCQLAGYKKEEYKKLMQNDAFFCIHLDDVEIITTALQRSMLGNKPIDVNFRMIHRQQGFRWVNVKAKIIEHNEERVVYYAVFTDVKSLNETQQKADQTKEEKQIKENLGTVLDYAKKLQEAKQEFFLHISQEIYTPLNGIIEMLDLLEQQEHLDENKYLKSAKWSARDLAAVIRNILTVFQSS</sequence>
<evidence type="ECO:0000256" key="2">
    <source>
        <dbReference type="ARBA" id="ARBA00012438"/>
    </source>
</evidence>
<gene>
    <name evidence="8" type="ORF">JYB65_02005</name>
</gene>
<keyword evidence="5" id="KW-0418">Kinase</keyword>
<dbReference type="PANTHER" id="PTHR43304">
    <property type="entry name" value="PHYTOCHROME-LIKE PROTEIN CPH1"/>
    <property type="match status" value="1"/>
</dbReference>
<evidence type="ECO:0000313" key="8">
    <source>
        <dbReference type="EMBL" id="MBN7772124.1"/>
    </source>
</evidence>
<dbReference type="PANTHER" id="PTHR43304:SF1">
    <property type="entry name" value="PAC DOMAIN-CONTAINING PROTEIN"/>
    <property type="match status" value="1"/>
</dbReference>
<dbReference type="PROSITE" id="PS50112">
    <property type="entry name" value="PAS"/>
    <property type="match status" value="1"/>
</dbReference>
<dbReference type="InterPro" id="IPR036097">
    <property type="entry name" value="HisK_dim/P_sf"/>
</dbReference>
<dbReference type="PROSITE" id="PS50113">
    <property type="entry name" value="PAC"/>
    <property type="match status" value="1"/>
</dbReference>
<evidence type="ECO:0000256" key="1">
    <source>
        <dbReference type="ARBA" id="ARBA00000085"/>
    </source>
</evidence>
<evidence type="ECO:0000256" key="4">
    <source>
        <dbReference type="ARBA" id="ARBA00022679"/>
    </source>
</evidence>
<organism evidence="8 9">
    <name type="scientific">Clostridium aminobutyricum</name>
    <dbReference type="NCBI Taxonomy" id="33953"/>
    <lineage>
        <taxon>Bacteria</taxon>
        <taxon>Bacillati</taxon>
        <taxon>Bacillota</taxon>
        <taxon>Clostridia</taxon>
        <taxon>Eubacteriales</taxon>
        <taxon>Clostridiaceae</taxon>
        <taxon>Clostridium</taxon>
    </lineage>
</organism>
<evidence type="ECO:0000256" key="3">
    <source>
        <dbReference type="ARBA" id="ARBA00022553"/>
    </source>
</evidence>
<dbReference type="InterPro" id="IPR000700">
    <property type="entry name" value="PAS-assoc_C"/>
</dbReference>
<evidence type="ECO:0000259" key="6">
    <source>
        <dbReference type="PROSITE" id="PS50112"/>
    </source>
</evidence>
<reference evidence="8" key="1">
    <citation type="submission" date="2021-02" db="EMBL/GenBank/DDBJ databases">
        <title>Abyssanaerobacter marinus gen.nov., sp., nov, anaerobic bacterium isolated from the Onnuri vent field of Indian Ocean and suggestion of Mogibacteriaceae fam. nov., and proposal of reclassification of ambiguous this family's genus member.</title>
        <authorList>
            <person name="Kim Y.J."/>
            <person name="Yang J.-A."/>
        </authorList>
    </citation>
    <scope>NUCLEOTIDE SEQUENCE</scope>
    <source>
        <strain evidence="8">DSM 2634</strain>
    </source>
</reference>
<dbReference type="Gene3D" id="1.10.287.130">
    <property type="match status" value="1"/>
</dbReference>
<keyword evidence="3" id="KW-0597">Phosphoprotein</keyword>
<comment type="caution">
    <text evidence="8">The sequence shown here is derived from an EMBL/GenBank/DDBJ whole genome shotgun (WGS) entry which is preliminary data.</text>
</comment>
<comment type="catalytic activity">
    <reaction evidence="1">
        <text>ATP + protein L-histidine = ADP + protein N-phospho-L-histidine.</text>
        <dbReference type="EC" id="2.7.13.3"/>
    </reaction>
</comment>
<evidence type="ECO:0000313" key="9">
    <source>
        <dbReference type="Proteomes" id="UP000664545"/>
    </source>
</evidence>
<dbReference type="InterPro" id="IPR035965">
    <property type="entry name" value="PAS-like_dom_sf"/>
</dbReference>
<dbReference type="EC" id="2.7.13.3" evidence="2"/>
<dbReference type="InterPro" id="IPR052162">
    <property type="entry name" value="Sensor_kinase/Photoreceptor"/>
</dbReference>
<dbReference type="SUPFAM" id="SSF47384">
    <property type="entry name" value="Homodimeric domain of signal transducing histidine kinase"/>
    <property type="match status" value="1"/>
</dbReference>
<dbReference type="SMART" id="SM00086">
    <property type="entry name" value="PAC"/>
    <property type="match status" value="2"/>
</dbReference>
<dbReference type="AlphaFoldDB" id="A0A939II49"/>
<dbReference type="Pfam" id="PF13426">
    <property type="entry name" value="PAS_9"/>
    <property type="match status" value="1"/>
</dbReference>
<feature type="domain" description="PAS" evidence="6">
    <location>
        <begin position="186"/>
        <end position="261"/>
    </location>
</feature>
<evidence type="ECO:0000259" key="7">
    <source>
        <dbReference type="PROSITE" id="PS50113"/>
    </source>
</evidence>
<dbReference type="InterPro" id="IPR003661">
    <property type="entry name" value="HisK_dim/P_dom"/>
</dbReference>
<protein>
    <recommendedName>
        <fullName evidence="2">histidine kinase</fullName>
        <ecNumber evidence="2">2.7.13.3</ecNumber>
    </recommendedName>
</protein>
<evidence type="ECO:0000256" key="5">
    <source>
        <dbReference type="ARBA" id="ARBA00022777"/>
    </source>
</evidence>